<dbReference type="InterPro" id="IPR001683">
    <property type="entry name" value="PX_dom"/>
</dbReference>
<dbReference type="AlphaFoldDB" id="A0A9W7AAH3"/>
<comment type="caution">
    <text evidence="2">The sequence shown here is derived from an EMBL/GenBank/DDBJ whole genome shotgun (WGS) entry which is preliminary data.</text>
</comment>
<organism evidence="2 3">
    <name type="scientific">Triparma laevis f. longispina</name>
    <dbReference type="NCBI Taxonomy" id="1714387"/>
    <lineage>
        <taxon>Eukaryota</taxon>
        <taxon>Sar</taxon>
        <taxon>Stramenopiles</taxon>
        <taxon>Ochrophyta</taxon>
        <taxon>Bolidophyceae</taxon>
        <taxon>Parmales</taxon>
        <taxon>Triparmaceae</taxon>
        <taxon>Triparma</taxon>
    </lineage>
</organism>
<dbReference type="Gene3D" id="3.30.1520.10">
    <property type="entry name" value="Phox-like domain"/>
    <property type="match status" value="1"/>
</dbReference>
<evidence type="ECO:0000259" key="1">
    <source>
        <dbReference type="PROSITE" id="PS50195"/>
    </source>
</evidence>
<name>A0A9W7AAH3_9STRA</name>
<gene>
    <name evidence="2" type="ORF">TrLO_g4866</name>
</gene>
<feature type="domain" description="PX" evidence="1">
    <location>
        <begin position="1"/>
        <end position="163"/>
    </location>
</feature>
<accession>A0A9W7AAH3</accession>
<dbReference type="SUPFAM" id="SSF64268">
    <property type="entry name" value="PX domain"/>
    <property type="match status" value="1"/>
</dbReference>
<keyword evidence="3" id="KW-1185">Reference proteome</keyword>
<sequence>MSVERSDTPTIGAVIPRSTLTPTGADGAGALFYEIHLRVSPPSNAKASGVVPLEYVVYHRYSEFLALHQALVGDGAGVEAKVREAATSVSKDLKDHLENTFPPKILIANTLEYMDDRMENLERWIHAVVDFFNVKGGEGGGVNNIVVFLELDLRHFQGDNEEVCVADYYVDANPQQQIDYWNYVESLRMKEREEELKKDKGLVCLVKQGSICACVNSLVLVALVKGGWLDFERLGVVVAWVLEQVALVCWGGGTCEAPAAGAAEREGEQEENQKVGVTSWEKRGAEFEFCFQDVKQIIMVLHVVMAVSMFVKDKLI</sequence>
<dbReference type="EMBL" id="BRXW01000546">
    <property type="protein sequence ID" value="GMH64809.1"/>
    <property type="molecule type" value="Genomic_DNA"/>
</dbReference>
<evidence type="ECO:0000313" key="2">
    <source>
        <dbReference type="EMBL" id="GMH64809.1"/>
    </source>
</evidence>
<protein>
    <recommendedName>
        <fullName evidence="1">PX domain-containing protein</fullName>
    </recommendedName>
</protein>
<dbReference type="OrthoDB" id="430293at2759"/>
<reference evidence="3" key="1">
    <citation type="journal article" date="2023" name="Commun. Biol.">
        <title>Genome analysis of Parmales, the sister group of diatoms, reveals the evolutionary specialization of diatoms from phago-mixotrophs to photoautotrophs.</title>
        <authorList>
            <person name="Ban H."/>
            <person name="Sato S."/>
            <person name="Yoshikawa S."/>
            <person name="Yamada K."/>
            <person name="Nakamura Y."/>
            <person name="Ichinomiya M."/>
            <person name="Sato N."/>
            <person name="Blanc-Mathieu R."/>
            <person name="Endo H."/>
            <person name="Kuwata A."/>
            <person name="Ogata H."/>
        </authorList>
    </citation>
    <scope>NUCLEOTIDE SEQUENCE [LARGE SCALE GENOMIC DNA]</scope>
    <source>
        <strain evidence="3">NIES 3700</strain>
    </source>
</reference>
<dbReference type="InterPro" id="IPR036871">
    <property type="entry name" value="PX_dom_sf"/>
</dbReference>
<dbReference type="GO" id="GO:0035091">
    <property type="term" value="F:phosphatidylinositol binding"/>
    <property type="evidence" value="ECO:0007669"/>
    <property type="project" value="InterPro"/>
</dbReference>
<evidence type="ECO:0000313" key="3">
    <source>
        <dbReference type="Proteomes" id="UP001165122"/>
    </source>
</evidence>
<dbReference type="PROSITE" id="PS50195">
    <property type="entry name" value="PX"/>
    <property type="match status" value="1"/>
</dbReference>
<proteinExistence type="predicted"/>
<dbReference type="Proteomes" id="UP001165122">
    <property type="component" value="Unassembled WGS sequence"/>
</dbReference>